<accession>A0A975GK52</accession>
<proteinExistence type="predicted"/>
<evidence type="ECO:0000313" key="2">
    <source>
        <dbReference type="EMBL" id="QTA84150.1"/>
    </source>
</evidence>
<sequence>MSASTVSRVLRPSGETMATGTPSPRIPGTCYLSLLSFRKKEGG</sequence>
<dbReference type="KEGG" id="dmm:dnm_001430"/>
<feature type="region of interest" description="Disordered" evidence="1">
    <location>
        <begin position="1"/>
        <end position="25"/>
    </location>
</feature>
<dbReference type="EMBL" id="CP061800">
    <property type="protein sequence ID" value="QTA84150.1"/>
    <property type="molecule type" value="Genomic_DNA"/>
</dbReference>
<dbReference type="AlphaFoldDB" id="A0A975GK52"/>
<dbReference type="Proteomes" id="UP000663722">
    <property type="component" value="Chromosome"/>
</dbReference>
<evidence type="ECO:0000313" key="3">
    <source>
        <dbReference type="Proteomes" id="UP000663722"/>
    </source>
</evidence>
<protein>
    <submittedName>
        <fullName evidence="2">Uncharacterized protein</fullName>
    </submittedName>
</protein>
<organism evidence="2 3">
    <name type="scientific">Desulfonema magnum</name>
    <dbReference type="NCBI Taxonomy" id="45655"/>
    <lineage>
        <taxon>Bacteria</taxon>
        <taxon>Pseudomonadati</taxon>
        <taxon>Thermodesulfobacteriota</taxon>
        <taxon>Desulfobacteria</taxon>
        <taxon>Desulfobacterales</taxon>
        <taxon>Desulfococcaceae</taxon>
        <taxon>Desulfonema</taxon>
    </lineage>
</organism>
<evidence type="ECO:0000256" key="1">
    <source>
        <dbReference type="SAM" id="MobiDB-lite"/>
    </source>
</evidence>
<reference evidence="2" key="1">
    <citation type="journal article" date="2021" name="Microb. Physiol.">
        <title>Proteogenomic Insights into the Physiology of Marine, Sulfate-Reducing, Filamentous Desulfonema limicola and Desulfonema magnum.</title>
        <authorList>
            <person name="Schnaars V."/>
            <person name="Wohlbrand L."/>
            <person name="Scheve S."/>
            <person name="Hinrichs C."/>
            <person name="Reinhardt R."/>
            <person name="Rabus R."/>
        </authorList>
    </citation>
    <scope>NUCLEOTIDE SEQUENCE</scope>
    <source>
        <strain evidence="2">4be13</strain>
    </source>
</reference>
<keyword evidence="3" id="KW-1185">Reference proteome</keyword>
<gene>
    <name evidence="2" type="ORF">dnm_001430</name>
</gene>
<name>A0A975GK52_9BACT</name>